<dbReference type="EMBL" id="JBGBZJ010000003">
    <property type="protein sequence ID" value="MEY9459304.1"/>
    <property type="molecule type" value="Genomic_DNA"/>
</dbReference>
<organism evidence="1 2">
    <name type="scientific">Bradyrhizobium ottawaense</name>
    <dbReference type="NCBI Taxonomy" id="931866"/>
    <lineage>
        <taxon>Bacteria</taxon>
        <taxon>Pseudomonadati</taxon>
        <taxon>Pseudomonadota</taxon>
        <taxon>Alphaproteobacteria</taxon>
        <taxon>Hyphomicrobiales</taxon>
        <taxon>Nitrobacteraceae</taxon>
        <taxon>Bradyrhizobium</taxon>
    </lineage>
</organism>
<protein>
    <submittedName>
        <fullName evidence="1">Uncharacterized protein</fullName>
    </submittedName>
</protein>
<accession>A0ABV4G8J8</accession>
<dbReference type="Proteomes" id="UP001565369">
    <property type="component" value="Unassembled WGS sequence"/>
</dbReference>
<comment type="caution">
    <text evidence="1">The sequence shown here is derived from an EMBL/GenBank/DDBJ whole genome shotgun (WGS) entry which is preliminary data.</text>
</comment>
<gene>
    <name evidence="1" type="ORF">ABIG07_008252</name>
</gene>
<proteinExistence type="predicted"/>
<evidence type="ECO:0000313" key="1">
    <source>
        <dbReference type="EMBL" id="MEY9459304.1"/>
    </source>
</evidence>
<sequence length="50" mass="5382">MAPVVCVAVSQRLGRSFMDNGSPAETYPACEIDRYSAVNTTAEVALNNYV</sequence>
<name>A0ABV4G8J8_9BRAD</name>
<reference evidence="1 2" key="1">
    <citation type="submission" date="2024-07" db="EMBL/GenBank/DDBJ databases">
        <title>Genomic Encyclopedia of Type Strains, Phase V (KMG-V): Genome sequencing to study the core and pangenomes of soil and plant-associated prokaryotes.</title>
        <authorList>
            <person name="Whitman W."/>
        </authorList>
    </citation>
    <scope>NUCLEOTIDE SEQUENCE [LARGE SCALE GENOMIC DNA]</scope>
    <source>
        <strain evidence="1 2">USDA 152</strain>
    </source>
</reference>
<dbReference type="RefSeq" id="WP_161966389.1">
    <property type="nucleotide sequence ID" value="NZ_AP021854.1"/>
</dbReference>
<keyword evidence="2" id="KW-1185">Reference proteome</keyword>
<evidence type="ECO:0000313" key="2">
    <source>
        <dbReference type="Proteomes" id="UP001565369"/>
    </source>
</evidence>